<feature type="compositionally biased region" description="Basic residues" evidence="1">
    <location>
        <begin position="210"/>
        <end position="219"/>
    </location>
</feature>
<dbReference type="EMBL" id="MN739180">
    <property type="protein sequence ID" value="QHS92490.1"/>
    <property type="molecule type" value="Genomic_DNA"/>
</dbReference>
<feature type="compositionally biased region" description="Pro residues" evidence="1">
    <location>
        <begin position="181"/>
        <end position="196"/>
    </location>
</feature>
<dbReference type="AlphaFoldDB" id="A0A6C0BKA3"/>
<feature type="region of interest" description="Disordered" evidence="1">
    <location>
        <begin position="55"/>
        <end position="75"/>
    </location>
</feature>
<dbReference type="CDD" id="cd00084">
    <property type="entry name" value="HMG-box_SF"/>
    <property type="match status" value="1"/>
</dbReference>
<reference evidence="3" key="1">
    <citation type="journal article" date="2020" name="Nature">
        <title>Giant virus diversity and host interactions through global metagenomics.</title>
        <authorList>
            <person name="Schulz F."/>
            <person name="Roux S."/>
            <person name="Paez-Espino D."/>
            <person name="Jungbluth S."/>
            <person name="Walsh D.A."/>
            <person name="Denef V.J."/>
            <person name="McMahon K.D."/>
            <person name="Konstantinidis K.T."/>
            <person name="Eloe-Fadrosh E.A."/>
            <person name="Kyrpides N.C."/>
            <person name="Woyke T."/>
        </authorList>
    </citation>
    <scope>NUCLEOTIDE SEQUENCE</scope>
    <source>
        <strain evidence="3">GVMAG-M-3300014204-73</strain>
    </source>
</reference>
<feature type="compositionally biased region" description="Basic residues" evidence="1">
    <location>
        <begin position="57"/>
        <end position="70"/>
    </location>
</feature>
<dbReference type="PROSITE" id="PS50118">
    <property type="entry name" value="HMG_BOX_2"/>
    <property type="match status" value="1"/>
</dbReference>
<dbReference type="Pfam" id="PF09011">
    <property type="entry name" value="HMG_box_2"/>
    <property type="match status" value="1"/>
</dbReference>
<dbReference type="InterPro" id="IPR009071">
    <property type="entry name" value="HMG_box_dom"/>
</dbReference>
<evidence type="ECO:0000256" key="1">
    <source>
        <dbReference type="SAM" id="MobiDB-lite"/>
    </source>
</evidence>
<dbReference type="InterPro" id="IPR036910">
    <property type="entry name" value="HMG_box_dom_sf"/>
</dbReference>
<evidence type="ECO:0000313" key="3">
    <source>
        <dbReference type="EMBL" id="QHS92490.1"/>
    </source>
</evidence>
<dbReference type="SMART" id="SM00398">
    <property type="entry name" value="HMG"/>
    <property type="match status" value="1"/>
</dbReference>
<sequence length="219" mass="23887">MAEETIVTEFLEALSTVCDLDDQTKATMRPCFLEVVKKHFTPQVTTTDTASVPPVKVKGKRATGAKRTTSKSKSDKIPHKNGFQFFMSAKMAEFKTSKDIKVSERMKIIGELWKKLSEDEKKPFTEKATLYNTHVDQEMKSPDWAARRAEIVTAANLSAGVSPKSATPEIEAEEVSETPAPVAPVPEAPAPAPVPETPAAVVPPAAPAPVRRRTTKKTT</sequence>
<organism evidence="3">
    <name type="scientific">viral metagenome</name>
    <dbReference type="NCBI Taxonomy" id="1070528"/>
    <lineage>
        <taxon>unclassified sequences</taxon>
        <taxon>metagenomes</taxon>
        <taxon>organismal metagenomes</taxon>
    </lineage>
</organism>
<feature type="domain" description="HMG box" evidence="2">
    <location>
        <begin position="81"/>
        <end position="143"/>
    </location>
</feature>
<proteinExistence type="predicted"/>
<evidence type="ECO:0000259" key="2">
    <source>
        <dbReference type="PROSITE" id="PS50118"/>
    </source>
</evidence>
<feature type="region of interest" description="Disordered" evidence="1">
    <location>
        <begin position="158"/>
        <end position="219"/>
    </location>
</feature>
<accession>A0A6C0BKA3</accession>
<dbReference type="SUPFAM" id="SSF47095">
    <property type="entry name" value="HMG-box"/>
    <property type="match status" value="1"/>
</dbReference>
<protein>
    <recommendedName>
        <fullName evidence="2">HMG box domain-containing protein</fullName>
    </recommendedName>
</protein>
<dbReference type="Gene3D" id="1.10.30.10">
    <property type="entry name" value="High mobility group box domain"/>
    <property type="match status" value="1"/>
</dbReference>
<name>A0A6C0BKA3_9ZZZZ</name>